<dbReference type="Proteomes" id="UP001195483">
    <property type="component" value="Unassembled WGS sequence"/>
</dbReference>
<reference evidence="4" key="3">
    <citation type="submission" date="2023-05" db="EMBL/GenBank/DDBJ databases">
        <authorList>
            <person name="Smith C.H."/>
        </authorList>
    </citation>
    <scope>NUCLEOTIDE SEQUENCE</scope>
    <source>
        <strain evidence="4">CHS0354</strain>
        <tissue evidence="4">Mantle</tissue>
    </source>
</reference>
<feature type="compositionally biased region" description="Polar residues" evidence="1">
    <location>
        <begin position="160"/>
        <end position="182"/>
    </location>
</feature>
<gene>
    <name evidence="4" type="ORF">CHS0354_028351</name>
</gene>
<dbReference type="GO" id="GO:0005929">
    <property type="term" value="C:cilium"/>
    <property type="evidence" value="ECO:0007669"/>
    <property type="project" value="TreeGrafter"/>
</dbReference>
<dbReference type="SUPFAM" id="SSF52833">
    <property type="entry name" value="Thioredoxin-like"/>
    <property type="match status" value="1"/>
</dbReference>
<sequence>MKLTMISCQYRSYSYGLLFTCLLSLTVCQIELNSVRSSTEDESPHDSMSGLKNIVASESTYDKQTAGQETILPNFFEAEETVLQKLVISESTTVTDKQMTYTVLKDNKQQHYNFDGGTDGSSRVVAIDGQTKTTQQNGHAGDGRHIMQESEQTRKEITDENQGQKQTIESSSDGDSRDANISNLTDDKSWLNWIRHIIDPVFEEFKDDSTLLQNDTVLNETTTAVNNSIPVNISSSVELNSTDLEEPNNSTDWGKKKFQCKGRNMNNSYTVQEVKIVNNTVLLQMLNFERNETDSENNTSDCILVLFFAPWCHFCAKTAPHYNALARAFPQLDVLAIDAAHFSNLNARFGTVSVPNILLFHQSRAVIRFNQTDRNFDALANFIKNATGLEPNTTVNVTEADYLGPLSSVPAEESDYLLWLAWVFVISFSSYMVIQSTRGQHWINKVRILWQEHQHID</sequence>
<keyword evidence="5" id="KW-1185">Reference proteome</keyword>
<dbReference type="PANTHER" id="PTHR14684:SF2">
    <property type="entry name" value="THIOREDOXIN DOMAIN-CONTAINING PROTEIN 15"/>
    <property type="match status" value="1"/>
</dbReference>
<comment type="caution">
    <text evidence="4">The sequence shown here is derived from an EMBL/GenBank/DDBJ whole genome shotgun (WGS) entry which is preliminary data.</text>
</comment>
<proteinExistence type="predicted"/>
<dbReference type="PROSITE" id="PS51352">
    <property type="entry name" value="THIOREDOXIN_2"/>
    <property type="match status" value="1"/>
</dbReference>
<feature type="region of interest" description="Disordered" evidence="1">
    <location>
        <begin position="153"/>
        <end position="182"/>
    </location>
</feature>
<dbReference type="Gene3D" id="3.40.30.10">
    <property type="entry name" value="Glutaredoxin"/>
    <property type="match status" value="1"/>
</dbReference>
<reference evidence="4" key="1">
    <citation type="journal article" date="2021" name="Genome Biol. Evol.">
        <title>A High-Quality Reference Genome for a Parasitic Bivalve with Doubly Uniparental Inheritance (Bivalvia: Unionida).</title>
        <authorList>
            <person name="Smith C.H."/>
        </authorList>
    </citation>
    <scope>NUCLEOTIDE SEQUENCE</scope>
    <source>
        <strain evidence="4">CHS0354</strain>
    </source>
</reference>
<name>A0AAE0RTS9_9BIVA</name>
<evidence type="ECO:0000256" key="2">
    <source>
        <dbReference type="SAM" id="SignalP"/>
    </source>
</evidence>
<organism evidence="4 5">
    <name type="scientific">Potamilus streckersoni</name>
    <dbReference type="NCBI Taxonomy" id="2493646"/>
    <lineage>
        <taxon>Eukaryota</taxon>
        <taxon>Metazoa</taxon>
        <taxon>Spiralia</taxon>
        <taxon>Lophotrochozoa</taxon>
        <taxon>Mollusca</taxon>
        <taxon>Bivalvia</taxon>
        <taxon>Autobranchia</taxon>
        <taxon>Heteroconchia</taxon>
        <taxon>Palaeoheterodonta</taxon>
        <taxon>Unionida</taxon>
        <taxon>Unionoidea</taxon>
        <taxon>Unionidae</taxon>
        <taxon>Ambleminae</taxon>
        <taxon>Lampsilini</taxon>
        <taxon>Potamilus</taxon>
    </lineage>
</organism>
<dbReference type="InterPro" id="IPR013766">
    <property type="entry name" value="Thioredoxin_domain"/>
</dbReference>
<evidence type="ECO:0000313" key="5">
    <source>
        <dbReference type="Proteomes" id="UP001195483"/>
    </source>
</evidence>
<feature type="chain" id="PRO_5041989438" description="Thioredoxin domain-containing protein" evidence="2">
    <location>
        <begin position="29"/>
        <end position="457"/>
    </location>
</feature>
<dbReference type="GO" id="GO:0060271">
    <property type="term" value="P:cilium assembly"/>
    <property type="evidence" value="ECO:0007669"/>
    <property type="project" value="TreeGrafter"/>
</dbReference>
<evidence type="ECO:0000313" key="4">
    <source>
        <dbReference type="EMBL" id="KAK3579522.1"/>
    </source>
</evidence>
<dbReference type="AlphaFoldDB" id="A0AAE0RTS9"/>
<dbReference type="InterPro" id="IPR042418">
    <property type="entry name" value="TXNDC15"/>
</dbReference>
<feature type="domain" description="Thioredoxin" evidence="3">
    <location>
        <begin position="211"/>
        <end position="388"/>
    </location>
</feature>
<protein>
    <recommendedName>
        <fullName evidence="3">Thioredoxin domain-containing protein</fullName>
    </recommendedName>
</protein>
<accession>A0AAE0RTS9</accession>
<dbReference type="InterPro" id="IPR036249">
    <property type="entry name" value="Thioredoxin-like_sf"/>
</dbReference>
<reference evidence="4" key="2">
    <citation type="journal article" date="2021" name="Genome Biol. Evol.">
        <title>Developing a high-quality reference genome for a parasitic bivalve with doubly uniparental inheritance (Bivalvia: Unionida).</title>
        <authorList>
            <person name="Smith C.H."/>
        </authorList>
    </citation>
    <scope>NUCLEOTIDE SEQUENCE</scope>
    <source>
        <strain evidence="4">CHS0354</strain>
        <tissue evidence="4">Mantle</tissue>
    </source>
</reference>
<dbReference type="EMBL" id="JAEAOA010001694">
    <property type="protein sequence ID" value="KAK3579522.1"/>
    <property type="molecule type" value="Genomic_DNA"/>
</dbReference>
<dbReference type="Pfam" id="PF00085">
    <property type="entry name" value="Thioredoxin"/>
    <property type="match status" value="1"/>
</dbReference>
<evidence type="ECO:0000256" key="1">
    <source>
        <dbReference type="SAM" id="MobiDB-lite"/>
    </source>
</evidence>
<evidence type="ECO:0000259" key="3">
    <source>
        <dbReference type="PROSITE" id="PS51352"/>
    </source>
</evidence>
<dbReference type="PANTHER" id="PTHR14684">
    <property type="entry name" value="THIOREDOXIN DOMAIN-CONTAINING PROTEIN 15"/>
    <property type="match status" value="1"/>
</dbReference>
<feature type="signal peptide" evidence="2">
    <location>
        <begin position="1"/>
        <end position="28"/>
    </location>
</feature>
<keyword evidence="2" id="KW-0732">Signal</keyword>